<dbReference type="PROSITE" id="PS50113">
    <property type="entry name" value="PAC"/>
    <property type="match status" value="5"/>
</dbReference>
<feature type="domain" description="PAC" evidence="9">
    <location>
        <begin position="600"/>
        <end position="652"/>
    </location>
</feature>
<dbReference type="InterPro" id="IPR052162">
    <property type="entry name" value="Sensor_kinase/Photoreceptor"/>
</dbReference>
<keyword evidence="5" id="KW-0418">Kinase</keyword>
<dbReference type="Pfam" id="PF13426">
    <property type="entry name" value="PAS_9"/>
    <property type="match status" value="2"/>
</dbReference>
<dbReference type="Pfam" id="PF00512">
    <property type="entry name" value="HisKA"/>
    <property type="match status" value="1"/>
</dbReference>
<protein>
    <recommendedName>
        <fullName evidence="2">histidine kinase</fullName>
        <ecNumber evidence="2">2.7.13.3</ecNumber>
    </recommendedName>
</protein>
<dbReference type="Proteomes" id="UP001302120">
    <property type="component" value="Unassembled WGS sequence"/>
</dbReference>
<dbReference type="Pfam" id="PF08447">
    <property type="entry name" value="PAS_3"/>
    <property type="match status" value="2"/>
</dbReference>
<dbReference type="InterPro" id="IPR001610">
    <property type="entry name" value="PAC"/>
</dbReference>
<dbReference type="PROSITE" id="PS50112">
    <property type="entry name" value="PAS"/>
    <property type="match status" value="5"/>
</dbReference>
<dbReference type="SUPFAM" id="SSF47384">
    <property type="entry name" value="Homodimeric domain of signal transducing histidine kinase"/>
    <property type="match status" value="1"/>
</dbReference>
<dbReference type="NCBIfam" id="TIGR00229">
    <property type="entry name" value="sensory_box"/>
    <property type="match status" value="5"/>
</dbReference>
<feature type="domain" description="PAS" evidence="8">
    <location>
        <begin position="275"/>
        <end position="317"/>
    </location>
</feature>
<dbReference type="SMART" id="SM00086">
    <property type="entry name" value="PAC"/>
    <property type="match status" value="4"/>
</dbReference>
<dbReference type="SMART" id="SM00388">
    <property type="entry name" value="HisKA"/>
    <property type="match status" value="1"/>
</dbReference>
<dbReference type="InterPro" id="IPR013655">
    <property type="entry name" value="PAS_fold_3"/>
</dbReference>
<dbReference type="PRINTS" id="PR00344">
    <property type="entry name" value="BCTRLSENSOR"/>
</dbReference>
<dbReference type="CDD" id="cd00130">
    <property type="entry name" value="PAS"/>
    <property type="match status" value="5"/>
</dbReference>
<dbReference type="InterPro" id="IPR036097">
    <property type="entry name" value="HisK_dim/P_sf"/>
</dbReference>
<dbReference type="Pfam" id="PF02518">
    <property type="entry name" value="HATPase_c"/>
    <property type="match status" value="1"/>
</dbReference>
<dbReference type="InterPro" id="IPR035965">
    <property type="entry name" value="PAS-like_dom_sf"/>
</dbReference>
<dbReference type="InterPro" id="IPR005467">
    <property type="entry name" value="His_kinase_dom"/>
</dbReference>
<name>A0ABU5UK29_9CYAN</name>
<feature type="domain" description="PAC" evidence="9">
    <location>
        <begin position="469"/>
        <end position="523"/>
    </location>
</feature>
<dbReference type="EC" id="2.7.13.3" evidence="2"/>
<dbReference type="PROSITE" id="PS50109">
    <property type="entry name" value="HIS_KIN"/>
    <property type="match status" value="1"/>
</dbReference>
<keyword evidence="6" id="KW-0902">Two-component regulatory system</keyword>
<evidence type="ECO:0000259" key="9">
    <source>
        <dbReference type="PROSITE" id="PS50113"/>
    </source>
</evidence>
<dbReference type="InterPro" id="IPR003661">
    <property type="entry name" value="HisK_dim/P_dom"/>
</dbReference>
<dbReference type="PANTHER" id="PTHR43304">
    <property type="entry name" value="PHYTOCHROME-LIKE PROTEIN CPH1"/>
    <property type="match status" value="1"/>
</dbReference>
<feature type="domain" description="PAC" evidence="9">
    <location>
        <begin position="346"/>
        <end position="398"/>
    </location>
</feature>
<evidence type="ECO:0000259" key="8">
    <source>
        <dbReference type="PROSITE" id="PS50112"/>
    </source>
</evidence>
<keyword evidence="4" id="KW-0808">Transferase</keyword>
<organism evidence="10 11">
    <name type="scientific">Nodularia harveyana UHCC-0300</name>
    <dbReference type="NCBI Taxonomy" id="2974287"/>
    <lineage>
        <taxon>Bacteria</taxon>
        <taxon>Bacillati</taxon>
        <taxon>Cyanobacteriota</taxon>
        <taxon>Cyanophyceae</taxon>
        <taxon>Nostocales</taxon>
        <taxon>Nodulariaceae</taxon>
        <taxon>Nodularia</taxon>
    </lineage>
</organism>
<evidence type="ECO:0000256" key="6">
    <source>
        <dbReference type="ARBA" id="ARBA00023012"/>
    </source>
</evidence>
<evidence type="ECO:0000259" key="7">
    <source>
        <dbReference type="PROSITE" id="PS50109"/>
    </source>
</evidence>
<dbReference type="InterPro" id="IPR036890">
    <property type="entry name" value="HATPase_C_sf"/>
</dbReference>
<dbReference type="SUPFAM" id="SSF55874">
    <property type="entry name" value="ATPase domain of HSP90 chaperone/DNA topoisomerase II/histidine kinase"/>
    <property type="match status" value="1"/>
</dbReference>
<dbReference type="PANTHER" id="PTHR43304:SF1">
    <property type="entry name" value="PAC DOMAIN-CONTAINING PROTEIN"/>
    <property type="match status" value="1"/>
</dbReference>
<dbReference type="EMBL" id="JAYGHG010000029">
    <property type="protein sequence ID" value="MEA5582796.1"/>
    <property type="molecule type" value="Genomic_DNA"/>
</dbReference>
<dbReference type="SMART" id="SM00091">
    <property type="entry name" value="PAS"/>
    <property type="match status" value="5"/>
</dbReference>
<dbReference type="Gene3D" id="3.30.450.20">
    <property type="entry name" value="PAS domain"/>
    <property type="match status" value="5"/>
</dbReference>
<dbReference type="RefSeq" id="WP_323197109.1">
    <property type="nucleotide sequence ID" value="NZ_JAYGHG010000029.1"/>
</dbReference>
<dbReference type="InterPro" id="IPR000700">
    <property type="entry name" value="PAS-assoc_C"/>
</dbReference>
<feature type="domain" description="PAS" evidence="8">
    <location>
        <begin position="524"/>
        <end position="598"/>
    </location>
</feature>
<comment type="caution">
    <text evidence="10">The sequence shown here is derived from an EMBL/GenBank/DDBJ whole genome shotgun (WGS) entry which is preliminary data.</text>
</comment>
<evidence type="ECO:0000256" key="4">
    <source>
        <dbReference type="ARBA" id="ARBA00022679"/>
    </source>
</evidence>
<sequence>MRATERTMALTQVNHQLVSEITEHHESEERFRFLAESILQQVWITNANGELEYVNQQVIDYFGCSSAEVLGVGWQQWIHPDDLPDTLFGWQQSLEIGKPYEVKFRCLRSTDQTYRWHLIRALPMSNQEGKIVNWFSINTDIDDRVSTEITLQQTQQQFRAILDNSPAVIYLIDPQGKTLLGNRKYQEVLNLTQEEIIGKSIHELWPDDVADQFAMNNHQVIVDGVAFTTEEFVPQEDGLHTYLSIKFPLKDANGVTYAVGGISTDITERKLAEKSLLRFGKAIESISDAIVIRDITGEVIYLNPAFIEKYEYSLAELQDAGGYQAIFEHLAVYEKVCAHPENSQSWRGEVTFRACNGRLVQVDLHCDVIKDASGQSMGTVCIHTDITQRKRTEEGLRLRNRAIAASSNGVIITDATLPDKPIIYVNSACERMTGYSAAEVIGRNFYSFQVADQNQSALTEISAAMETERDCTMTLRNHHKDGGLLWHELNISPVYDVAGKLTHYVAIQTNITERKQAETALIVSQERLQYLLSSSAAVIYTTTITGDLGCTFVSGNITAMTGYEAWEIVDNSSFWNNRIHPEDFLSVSAELSQVMEKGKYTLEYRFLHQDGTYRWLYDKGQLVRDKAGNPLELVGYLADITEHKQLEAELKIALETEKELNELKSRFISMTSHEFRTPLSTILSSSELLEHYRHQWTEEKQLTHLHRIQTAVKRMTEMLNDVLVIGKAEAGKLEYKPTCFDLVEYCRDLLSEVQVNYNNMCVISFTSQYNSMLCCMDSNLLEHILNNLLSNAIKYSSNDSKVKFTLICEDKQAIFKIHDQGIGIPEEDIPHLFESFHRARNVDNILGTGLGLAIVQKCVDLHQGKISVTSTQGVGTVFTVILPLNKNMNIEVKNDSNFSY</sequence>
<dbReference type="InterPro" id="IPR003594">
    <property type="entry name" value="HATPase_dom"/>
</dbReference>
<comment type="catalytic activity">
    <reaction evidence="1">
        <text>ATP + protein L-histidine = ADP + protein N-phospho-L-histidine.</text>
        <dbReference type="EC" id="2.7.13.3"/>
    </reaction>
</comment>
<feature type="domain" description="PAS" evidence="8">
    <location>
        <begin position="154"/>
        <end position="208"/>
    </location>
</feature>
<dbReference type="InterPro" id="IPR004358">
    <property type="entry name" value="Sig_transdc_His_kin-like_C"/>
</dbReference>
<feature type="domain" description="PAC" evidence="9">
    <location>
        <begin position="227"/>
        <end position="278"/>
    </location>
</feature>
<evidence type="ECO:0000256" key="1">
    <source>
        <dbReference type="ARBA" id="ARBA00000085"/>
    </source>
</evidence>
<feature type="domain" description="Histidine kinase" evidence="7">
    <location>
        <begin position="670"/>
        <end position="886"/>
    </location>
</feature>
<evidence type="ECO:0000256" key="3">
    <source>
        <dbReference type="ARBA" id="ARBA00022553"/>
    </source>
</evidence>
<dbReference type="CDD" id="cd00082">
    <property type="entry name" value="HisKA"/>
    <property type="match status" value="1"/>
</dbReference>
<dbReference type="SMART" id="SM00387">
    <property type="entry name" value="HATPase_c"/>
    <property type="match status" value="1"/>
</dbReference>
<feature type="domain" description="PAC" evidence="9">
    <location>
        <begin position="100"/>
        <end position="153"/>
    </location>
</feature>
<reference evidence="10 11" key="1">
    <citation type="submission" date="2023-12" db="EMBL/GenBank/DDBJ databases">
        <title>Baltic Sea Cyanobacteria.</title>
        <authorList>
            <person name="Delbaje E."/>
            <person name="Fewer D.P."/>
            <person name="Shishido T.K."/>
        </authorList>
    </citation>
    <scope>NUCLEOTIDE SEQUENCE [LARGE SCALE GENOMIC DNA]</scope>
    <source>
        <strain evidence="10 11">UHCC-0300</strain>
    </source>
</reference>
<keyword evidence="3" id="KW-0597">Phosphoprotein</keyword>
<dbReference type="InterPro" id="IPR000014">
    <property type="entry name" value="PAS"/>
</dbReference>
<feature type="domain" description="PAS" evidence="8">
    <location>
        <begin position="27"/>
        <end position="82"/>
    </location>
</feature>
<dbReference type="Pfam" id="PF08448">
    <property type="entry name" value="PAS_4"/>
    <property type="match status" value="1"/>
</dbReference>
<dbReference type="InterPro" id="IPR013656">
    <property type="entry name" value="PAS_4"/>
</dbReference>
<dbReference type="CDD" id="cd00075">
    <property type="entry name" value="HATPase"/>
    <property type="match status" value="1"/>
</dbReference>
<accession>A0ABU5UK29</accession>
<evidence type="ECO:0000256" key="5">
    <source>
        <dbReference type="ARBA" id="ARBA00022777"/>
    </source>
</evidence>
<evidence type="ECO:0000256" key="2">
    <source>
        <dbReference type="ARBA" id="ARBA00012438"/>
    </source>
</evidence>
<dbReference type="Gene3D" id="1.10.287.130">
    <property type="match status" value="1"/>
</dbReference>
<proteinExistence type="predicted"/>
<dbReference type="SUPFAM" id="SSF55785">
    <property type="entry name" value="PYP-like sensor domain (PAS domain)"/>
    <property type="match status" value="5"/>
</dbReference>
<dbReference type="Gene3D" id="3.30.565.10">
    <property type="entry name" value="Histidine kinase-like ATPase, C-terminal domain"/>
    <property type="match status" value="1"/>
</dbReference>
<keyword evidence="11" id="KW-1185">Reference proteome</keyword>
<evidence type="ECO:0000313" key="11">
    <source>
        <dbReference type="Proteomes" id="UP001302120"/>
    </source>
</evidence>
<gene>
    <name evidence="10" type="ORF">VB620_15790</name>
</gene>
<evidence type="ECO:0000313" key="10">
    <source>
        <dbReference type="EMBL" id="MEA5582796.1"/>
    </source>
</evidence>
<feature type="domain" description="PAS" evidence="8">
    <location>
        <begin position="401"/>
        <end position="468"/>
    </location>
</feature>